<sequence length="96" mass="10216">MATPSTGQAPGPTGQLTMYTTTWCGFCRRLKSQLARDGIEMVEVDIERDPQAADFVMSVNGGNQTVPTILFPDGTAATNPSAKEVKRRLAEIAGTA</sequence>
<dbReference type="Pfam" id="PF00462">
    <property type="entry name" value="Glutaredoxin"/>
    <property type="match status" value="1"/>
</dbReference>
<dbReference type="PANTHER" id="PTHR34386">
    <property type="entry name" value="GLUTAREDOXIN"/>
    <property type="match status" value="1"/>
</dbReference>
<protein>
    <submittedName>
        <fullName evidence="2">Mycoredoxin</fullName>
    </submittedName>
</protein>
<dbReference type="Proteomes" id="UP001569963">
    <property type="component" value="Unassembled WGS sequence"/>
</dbReference>
<comment type="caution">
    <text evidence="2">The sequence shown here is derived from an EMBL/GenBank/DDBJ whole genome shotgun (WGS) entry which is preliminary data.</text>
</comment>
<dbReference type="PROSITE" id="PS51354">
    <property type="entry name" value="GLUTAREDOXIN_2"/>
    <property type="match status" value="1"/>
</dbReference>
<dbReference type="InterPro" id="IPR036249">
    <property type="entry name" value="Thioredoxin-like_sf"/>
</dbReference>
<evidence type="ECO:0000259" key="1">
    <source>
        <dbReference type="Pfam" id="PF00462"/>
    </source>
</evidence>
<evidence type="ECO:0000313" key="3">
    <source>
        <dbReference type="Proteomes" id="UP001569963"/>
    </source>
</evidence>
<dbReference type="RefSeq" id="WP_371950664.1">
    <property type="nucleotide sequence ID" value="NZ_JAXCEI010000007.1"/>
</dbReference>
<dbReference type="PANTHER" id="PTHR34386:SF1">
    <property type="entry name" value="GLUTAREDOXIN-LIKE PROTEIN NRDH"/>
    <property type="match status" value="1"/>
</dbReference>
<dbReference type="EMBL" id="JAXCEI010000007">
    <property type="protein sequence ID" value="MFA1540751.1"/>
    <property type="molecule type" value="Genomic_DNA"/>
</dbReference>
<keyword evidence="3" id="KW-1185">Reference proteome</keyword>
<dbReference type="NCBIfam" id="TIGR02200">
    <property type="entry name" value="GlrX_actino"/>
    <property type="match status" value="1"/>
</dbReference>
<dbReference type="InterPro" id="IPR002109">
    <property type="entry name" value="Glutaredoxin"/>
</dbReference>
<proteinExistence type="predicted"/>
<dbReference type="InterPro" id="IPR051548">
    <property type="entry name" value="Grx-like_ET"/>
</dbReference>
<dbReference type="InterPro" id="IPR011915">
    <property type="entry name" value="GlrX_actino"/>
</dbReference>
<accession>A0ABV4QDI0</accession>
<dbReference type="SUPFAM" id="SSF52833">
    <property type="entry name" value="Thioredoxin-like"/>
    <property type="match status" value="1"/>
</dbReference>
<name>A0ABV4QDI0_9ACTN</name>
<dbReference type="CDD" id="cd02976">
    <property type="entry name" value="NrdH"/>
    <property type="match status" value="1"/>
</dbReference>
<organism evidence="2 3">
    <name type="scientific">Actinomadura monticuli</name>
    <dbReference type="NCBI Taxonomy" id="3097367"/>
    <lineage>
        <taxon>Bacteria</taxon>
        <taxon>Bacillati</taxon>
        <taxon>Actinomycetota</taxon>
        <taxon>Actinomycetes</taxon>
        <taxon>Streptosporangiales</taxon>
        <taxon>Thermomonosporaceae</taxon>
        <taxon>Actinomadura</taxon>
    </lineage>
</organism>
<feature type="domain" description="Glutaredoxin" evidence="1">
    <location>
        <begin position="17"/>
        <end position="70"/>
    </location>
</feature>
<reference evidence="2 3" key="1">
    <citation type="submission" date="2023-11" db="EMBL/GenBank/DDBJ databases">
        <title>Actinomadura monticuli sp. nov., isolated from volcanic ash.</title>
        <authorList>
            <person name="Lee S.D."/>
            <person name="Yang H."/>
            <person name="Kim I.S."/>
        </authorList>
    </citation>
    <scope>NUCLEOTIDE SEQUENCE [LARGE SCALE GENOMIC DNA]</scope>
    <source>
        <strain evidence="2 3">DLS-62</strain>
    </source>
</reference>
<evidence type="ECO:0000313" key="2">
    <source>
        <dbReference type="EMBL" id="MFA1540751.1"/>
    </source>
</evidence>
<gene>
    <name evidence="2" type="ORF">SM611_17625</name>
</gene>
<dbReference type="Gene3D" id="3.40.30.10">
    <property type="entry name" value="Glutaredoxin"/>
    <property type="match status" value="1"/>
</dbReference>